<accession>A0A132B4S0</accession>
<dbReference type="AlphaFoldDB" id="A0A132B4S0"/>
<proteinExistence type="predicted"/>
<feature type="compositionally biased region" description="Acidic residues" evidence="3">
    <location>
        <begin position="175"/>
        <end position="192"/>
    </location>
</feature>
<evidence type="ECO:0000313" key="6">
    <source>
        <dbReference type="Proteomes" id="UP000070700"/>
    </source>
</evidence>
<dbReference type="Proteomes" id="UP000070700">
    <property type="component" value="Unassembled WGS sequence"/>
</dbReference>
<dbReference type="GO" id="GO:0003677">
    <property type="term" value="F:DNA binding"/>
    <property type="evidence" value="ECO:0007669"/>
    <property type="project" value="UniProtKB-UniRule"/>
</dbReference>
<dbReference type="OrthoDB" id="6159439at2759"/>
<feature type="compositionally biased region" description="Basic and acidic residues" evidence="3">
    <location>
        <begin position="123"/>
        <end position="136"/>
    </location>
</feature>
<sequence length="217" mass="24634">MPFSFNEAQTAILDRYWDQRRYLFKNGRLPKRTSMSVAVQCAEVGPFVSSQIIGRHFANRVAAEEGRPRAHRKTPRQFELLGNSFEDDPFPSTGELILLVHESGLKPQQVKSWFDGQRQKASKKGELLTTRNRENDPDSNDSAKMWRAFKKDPGSYCKALCRGEISPVTGKAQEVELDEEEGDEESEVDEEGEAKGGDDTNQQSEELMYGPEESREE</sequence>
<dbReference type="RefSeq" id="XP_018061022.1">
    <property type="nucleotide sequence ID" value="XM_018219049.1"/>
</dbReference>
<reference evidence="5 6" key="1">
    <citation type="submission" date="2015-10" db="EMBL/GenBank/DDBJ databases">
        <title>Full genome of DAOMC 229536 Phialocephala scopiformis, a fungal endophyte of spruce producing the potent anti-insectan compound rugulosin.</title>
        <authorList>
            <consortium name="DOE Joint Genome Institute"/>
            <person name="Walker A.K."/>
            <person name="Frasz S.L."/>
            <person name="Seifert K.A."/>
            <person name="Miller J.D."/>
            <person name="Mondo S.J."/>
            <person name="Labutti K."/>
            <person name="Lipzen A."/>
            <person name="Dockter R."/>
            <person name="Kennedy M."/>
            <person name="Grigoriev I.V."/>
            <person name="Spatafora J.W."/>
        </authorList>
    </citation>
    <scope>NUCLEOTIDE SEQUENCE [LARGE SCALE GENOMIC DNA]</scope>
    <source>
        <strain evidence="5 6">CBS 120377</strain>
    </source>
</reference>
<organism evidence="5 6">
    <name type="scientific">Mollisia scopiformis</name>
    <name type="common">Conifer needle endophyte fungus</name>
    <name type="synonym">Phialocephala scopiformis</name>
    <dbReference type="NCBI Taxonomy" id="149040"/>
    <lineage>
        <taxon>Eukaryota</taxon>
        <taxon>Fungi</taxon>
        <taxon>Dikarya</taxon>
        <taxon>Ascomycota</taxon>
        <taxon>Pezizomycotina</taxon>
        <taxon>Leotiomycetes</taxon>
        <taxon>Helotiales</taxon>
        <taxon>Mollisiaceae</taxon>
        <taxon>Mollisia</taxon>
    </lineage>
</organism>
<evidence type="ECO:0000256" key="3">
    <source>
        <dbReference type="SAM" id="MobiDB-lite"/>
    </source>
</evidence>
<gene>
    <name evidence="5" type="ORF">LY89DRAFT_726342</name>
</gene>
<evidence type="ECO:0000259" key="4">
    <source>
        <dbReference type="PROSITE" id="PS50071"/>
    </source>
</evidence>
<evidence type="ECO:0000256" key="2">
    <source>
        <dbReference type="RuleBase" id="RU000682"/>
    </source>
</evidence>
<dbReference type="GO" id="GO:0005634">
    <property type="term" value="C:nucleus"/>
    <property type="evidence" value="ECO:0007669"/>
    <property type="project" value="UniProtKB-SubCell"/>
</dbReference>
<dbReference type="Gene3D" id="1.10.10.60">
    <property type="entry name" value="Homeodomain-like"/>
    <property type="match status" value="1"/>
</dbReference>
<dbReference type="CDD" id="cd00086">
    <property type="entry name" value="homeodomain"/>
    <property type="match status" value="1"/>
</dbReference>
<keyword evidence="1 2" id="KW-0539">Nucleus</keyword>
<name>A0A132B4S0_MOLSC</name>
<keyword evidence="1 2" id="KW-0238">DNA-binding</keyword>
<feature type="DNA-binding region" description="Homeobox" evidence="1">
    <location>
        <begin position="66"/>
        <end position="125"/>
    </location>
</feature>
<dbReference type="InterPro" id="IPR009057">
    <property type="entry name" value="Homeodomain-like_sf"/>
</dbReference>
<feature type="region of interest" description="Disordered" evidence="3">
    <location>
        <begin position="167"/>
        <end position="217"/>
    </location>
</feature>
<dbReference type="EMBL" id="KQ947444">
    <property type="protein sequence ID" value="KUJ06667.1"/>
    <property type="molecule type" value="Genomic_DNA"/>
</dbReference>
<feature type="region of interest" description="Disordered" evidence="3">
    <location>
        <begin position="114"/>
        <end position="144"/>
    </location>
</feature>
<dbReference type="SUPFAM" id="SSF46689">
    <property type="entry name" value="Homeodomain-like"/>
    <property type="match status" value="1"/>
</dbReference>
<evidence type="ECO:0000313" key="5">
    <source>
        <dbReference type="EMBL" id="KUJ06667.1"/>
    </source>
</evidence>
<dbReference type="InParanoid" id="A0A132B4S0"/>
<protein>
    <recommendedName>
        <fullName evidence="4">Homeobox domain-containing protein</fullName>
    </recommendedName>
</protein>
<feature type="domain" description="Homeobox" evidence="4">
    <location>
        <begin position="64"/>
        <end position="124"/>
    </location>
</feature>
<dbReference type="InterPro" id="IPR001356">
    <property type="entry name" value="HD"/>
</dbReference>
<dbReference type="PROSITE" id="PS50071">
    <property type="entry name" value="HOMEOBOX_2"/>
    <property type="match status" value="1"/>
</dbReference>
<keyword evidence="6" id="KW-1185">Reference proteome</keyword>
<evidence type="ECO:0000256" key="1">
    <source>
        <dbReference type="PROSITE-ProRule" id="PRU00108"/>
    </source>
</evidence>
<dbReference type="SMART" id="SM00389">
    <property type="entry name" value="HOX"/>
    <property type="match status" value="1"/>
</dbReference>
<dbReference type="Pfam" id="PF00046">
    <property type="entry name" value="Homeodomain"/>
    <property type="match status" value="1"/>
</dbReference>
<dbReference type="KEGG" id="psco:LY89DRAFT_726342"/>
<keyword evidence="1 2" id="KW-0371">Homeobox</keyword>
<dbReference type="GeneID" id="28828775"/>
<comment type="subcellular location">
    <subcellularLocation>
        <location evidence="1 2">Nucleus</location>
    </subcellularLocation>
</comment>